<evidence type="ECO:0000259" key="12">
    <source>
        <dbReference type="PROSITE" id="PS50926"/>
    </source>
</evidence>
<evidence type="ECO:0000256" key="4">
    <source>
        <dbReference type="ARBA" id="ARBA00022490"/>
    </source>
</evidence>
<dbReference type="InterPro" id="IPR023404">
    <property type="entry name" value="rSAM_horseshoe"/>
</dbReference>
<dbReference type="PANTHER" id="PTHR43020:SF2">
    <property type="entry name" value="MITOCHONDRIAL TRNA METHYLTHIOTRANSFERASE CDK5RAP1"/>
    <property type="match status" value="1"/>
</dbReference>
<dbReference type="AlphaFoldDB" id="A0A931E4N2"/>
<dbReference type="Proteomes" id="UP000628448">
    <property type="component" value="Unassembled WGS sequence"/>
</dbReference>
<dbReference type="SFLD" id="SFLDG01061">
    <property type="entry name" value="methylthiotransferase"/>
    <property type="match status" value="1"/>
</dbReference>
<evidence type="ECO:0000256" key="7">
    <source>
        <dbReference type="ARBA" id="ARBA00022694"/>
    </source>
</evidence>
<dbReference type="PROSITE" id="PS50926">
    <property type="entry name" value="TRAM"/>
    <property type="match status" value="1"/>
</dbReference>
<dbReference type="NCBIfam" id="TIGR01579">
    <property type="entry name" value="MiaB-like-C"/>
    <property type="match status" value="1"/>
</dbReference>
<dbReference type="InterPro" id="IPR013848">
    <property type="entry name" value="Methylthiotransferase_N"/>
</dbReference>
<keyword evidence="8" id="KW-0479">Metal-binding</keyword>
<evidence type="ECO:0000259" key="14">
    <source>
        <dbReference type="PROSITE" id="PS51918"/>
    </source>
</evidence>
<dbReference type="SFLD" id="SFLDS00029">
    <property type="entry name" value="Radical_SAM"/>
    <property type="match status" value="1"/>
</dbReference>
<keyword evidence="5" id="KW-0808">Transferase</keyword>
<evidence type="ECO:0000256" key="2">
    <source>
        <dbReference type="ARBA" id="ARBA00003234"/>
    </source>
</evidence>
<comment type="function">
    <text evidence="2">Catalyzes the methylthiolation of N6-(dimethylallyl)adenosine (i(6)A), leading to the formation of 2-methylthio-N6-(dimethylallyl)adenosine (ms(2)i(6)A) at position 37 in tRNAs that read codons beginning with uridine.</text>
</comment>
<dbReference type="GO" id="GO:0046872">
    <property type="term" value="F:metal ion binding"/>
    <property type="evidence" value="ECO:0007669"/>
    <property type="project" value="UniProtKB-KW"/>
</dbReference>
<comment type="cofactor">
    <cofactor evidence="1">
        <name>[4Fe-4S] cluster</name>
        <dbReference type="ChEBI" id="CHEBI:49883"/>
    </cofactor>
</comment>
<dbReference type="PROSITE" id="PS01278">
    <property type="entry name" value="MTTASE_RADICAL"/>
    <property type="match status" value="1"/>
</dbReference>
<dbReference type="FunFam" id="3.40.50.12160:FF:000004">
    <property type="entry name" value="Threonylcarbamoyladenosine tRNA methylthiotransferase MtaB"/>
    <property type="match status" value="1"/>
</dbReference>
<evidence type="ECO:0000256" key="5">
    <source>
        <dbReference type="ARBA" id="ARBA00022679"/>
    </source>
</evidence>
<name>A0A931E4N2_9BACT</name>
<dbReference type="SUPFAM" id="SSF102114">
    <property type="entry name" value="Radical SAM enzymes"/>
    <property type="match status" value="1"/>
</dbReference>
<dbReference type="GO" id="GO:0035597">
    <property type="term" value="F:tRNA-2-methylthio-N(6)-dimethylallyladenosine(37) synthase activity"/>
    <property type="evidence" value="ECO:0007669"/>
    <property type="project" value="UniProtKB-EC"/>
</dbReference>
<feature type="domain" description="TRAM" evidence="12">
    <location>
        <begin position="382"/>
        <end position="429"/>
    </location>
</feature>
<evidence type="ECO:0000259" key="13">
    <source>
        <dbReference type="PROSITE" id="PS51449"/>
    </source>
</evidence>
<evidence type="ECO:0000256" key="8">
    <source>
        <dbReference type="ARBA" id="ARBA00022723"/>
    </source>
</evidence>
<sequence>MEKRTVAFHTLGCKLNFSETSTLSRMLENDGFEKKDFDELADVYVINTCSVTDNADKECRQIVRRIQRKAPQSLVVVTGCYAQLKPKEIAEIPGVSLVLGAAEKFNIGAHIRELAKGDSARISSCDIEEVSGFTASYSLHDRTRTFLKVQDGCDYNCAFCTIPMARGKSRSDTIENVLRNARELAAGGVKEIVLTGVNLGDFGKGPDGIGVSIGINDREENFYELIRQLDEVEGIERYRISSIEPNLLTNQIIEFVSNSKKFMPHFHIPLQSGCNKTLAAMRRRYKRELYAERVGLIKTLMPHCCIGVDVIVGFPGETEEDFKETFDFLHALDVSYLHVFTYSERDNTKALEIKPVVPVNVRHERNKILRNLSYMKMQFFTQQHAGQTRKVLFEGHEKNGMMEGYTDNYIRITVPYQPALANNIVDRAI</sequence>
<dbReference type="EMBL" id="JADWYR010000002">
    <property type="protein sequence ID" value="MBG9376983.1"/>
    <property type="molecule type" value="Genomic_DNA"/>
</dbReference>
<dbReference type="NCBIfam" id="TIGR00089">
    <property type="entry name" value="MiaB/RimO family radical SAM methylthiotransferase"/>
    <property type="match status" value="1"/>
</dbReference>
<evidence type="ECO:0000256" key="6">
    <source>
        <dbReference type="ARBA" id="ARBA00022691"/>
    </source>
</evidence>
<keyword evidence="3" id="KW-0004">4Fe-4S</keyword>
<reference evidence="15" key="1">
    <citation type="submission" date="2020-11" db="EMBL/GenBank/DDBJ databases">
        <title>Bacterial whole genome sequence for Panacibacter sp. DH6.</title>
        <authorList>
            <person name="Le V."/>
            <person name="Ko S."/>
            <person name="Ahn C.-Y."/>
            <person name="Oh H.-M."/>
        </authorList>
    </citation>
    <scope>NUCLEOTIDE SEQUENCE</scope>
    <source>
        <strain evidence="15">DH6</strain>
    </source>
</reference>
<keyword evidence="10" id="KW-0411">Iron-sulfur</keyword>
<proteinExistence type="predicted"/>
<dbReference type="InterPro" id="IPR005839">
    <property type="entry name" value="Methylthiotransferase"/>
</dbReference>
<dbReference type="PANTHER" id="PTHR43020">
    <property type="entry name" value="CDK5 REGULATORY SUBUNIT-ASSOCIATED PROTEIN 1"/>
    <property type="match status" value="1"/>
</dbReference>
<dbReference type="Pfam" id="PF00919">
    <property type="entry name" value="UPF0004"/>
    <property type="match status" value="1"/>
</dbReference>
<dbReference type="InterPro" id="IPR002792">
    <property type="entry name" value="TRAM_dom"/>
</dbReference>
<dbReference type="InterPro" id="IPR020612">
    <property type="entry name" value="Methylthiotransferase_CS"/>
</dbReference>
<evidence type="ECO:0000313" key="16">
    <source>
        <dbReference type="Proteomes" id="UP000628448"/>
    </source>
</evidence>
<keyword evidence="16" id="KW-1185">Reference proteome</keyword>
<dbReference type="GO" id="GO:0005829">
    <property type="term" value="C:cytosol"/>
    <property type="evidence" value="ECO:0007669"/>
    <property type="project" value="TreeGrafter"/>
</dbReference>
<protein>
    <recommendedName>
        <fullName evidence="11">tRNA-2-methylthio-N(6)-dimethylallyladenosine synthase</fullName>
        <ecNumber evidence="11">2.8.4.3</ecNumber>
    </recommendedName>
</protein>
<dbReference type="SFLD" id="SFLDG01082">
    <property type="entry name" value="B12-binding_domain_containing"/>
    <property type="match status" value="1"/>
</dbReference>
<dbReference type="Pfam" id="PF04055">
    <property type="entry name" value="Radical_SAM"/>
    <property type="match status" value="1"/>
</dbReference>
<keyword evidence="9" id="KW-0408">Iron</keyword>
<dbReference type="PROSITE" id="PS51449">
    <property type="entry name" value="MTTASE_N"/>
    <property type="match status" value="1"/>
</dbReference>
<organism evidence="15 16">
    <name type="scientific">Panacibacter microcysteis</name>
    <dbReference type="NCBI Taxonomy" id="2793269"/>
    <lineage>
        <taxon>Bacteria</taxon>
        <taxon>Pseudomonadati</taxon>
        <taxon>Bacteroidota</taxon>
        <taxon>Chitinophagia</taxon>
        <taxon>Chitinophagales</taxon>
        <taxon>Chitinophagaceae</taxon>
        <taxon>Panacibacter</taxon>
    </lineage>
</organism>
<dbReference type="EC" id="2.8.4.3" evidence="11"/>
<keyword evidence="4" id="KW-0963">Cytoplasm</keyword>
<evidence type="ECO:0000256" key="9">
    <source>
        <dbReference type="ARBA" id="ARBA00023004"/>
    </source>
</evidence>
<dbReference type="InterPro" id="IPR006467">
    <property type="entry name" value="MiaB-like_bact"/>
</dbReference>
<evidence type="ECO:0000256" key="10">
    <source>
        <dbReference type="ARBA" id="ARBA00023014"/>
    </source>
</evidence>
<dbReference type="GO" id="GO:0051539">
    <property type="term" value="F:4 iron, 4 sulfur cluster binding"/>
    <property type="evidence" value="ECO:0007669"/>
    <property type="project" value="UniProtKB-KW"/>
</dbReference>
<dbReference type="SMART" id="SM00729">
    <property type="entry name" value="Elp3"/>
    <property type="match status" value="1"/>
</dbReference>
<feature type="domain" description="Radical SAM core" evidence="14">
    <location>
        <begin position="139"/>
        <end position="380"/>
    </location>
</feature>
<evidence type="ECO:0000256" key="3">
    <source>
        <dbReference type="ARBA" id="ARBA00022485"/>
    </source>
</evidence>
<dbReference type="InterPro" id="IPR038135">
    <property type="entry name" value="Methylthiotransferase_N_sf"/>
</dbReference>
<evidence type="ECO:0000256" key="1">
    <source>
        <dbReference type="ARBA" id="ARBA00001966"/>
    </source>
</evidence>
<dbReference type="Gene3D" id="3.80.30.20">
    <property type="entry name" value="tm_1862 like domain"/>
    <property type="match status" value="1"/>
</dbReference>
<dbReference type="InterPro" id="IPR006638">
    <property type="entry name" value="Elp3/MiaA/NifB-like_rSAM"/>
</dbReference>
<dbReference type="Gene3D" id="3.40.50.12160">
    <property type="entry name" value="Methylthiotransferase, N-terminal domain"/>
    <property type="match status" value="1"/>
</dbReference>
<comment type="caution">
    <text evidence="15">The sequence shown here is derived from an EMBL/GenBank/DDBJ whole genome shotgun (WGS) entry which is preliminary data.</text>
</comment>
<dbReference type="PROSITE" id="PS51918">
    <property type="entry name" value="RADICAL_SAM"/>
    <property type="match status" value="1"/>
</dbReference>
<evidence type="ECO:0000256" key="11">
    <source>
        <dbReference type="ARBA" id="ARBA00033765"/>
    </source>
</evidence>
<gene>
    <name evidence="15" type="primary">mtaB</name>
    <name evidence="15" type="ORF">I5907_12125</name>
</gene>
<accession>A0A931E4N2</accession>
<keyword evidence="7" id="KW-0819">tRNA processing</keyword>
<feature type="domain" description="MTTase N-terminal" evidence="13">
    <location>
        <begin position="4"/>
        <end position="116"/>
    </location>
</feature>
<dbReference type="RefSeq" id="WP_196991087.1">
    <property type="nucleotide sequence ID" value="NZ_JADWYR010000002.1"/>
</dbReference>
<dbReference type="InterPro" id="IPR058240">
    <property type="entry name" value="rSAM_sf"/>
</dbReference>
<keyword evidence="6" id="KW-0949">S-adenosyl-L-methionine</keyword>
<dbReference type="InterPro" id="IPR007197">
    <property type="entry name" value="rSAM"/>
</dbReference>
<evidence type="ECO:0000313" key="15">
    <source>
        <dbReference type="EMBL" id="MBG9376983.1"/>
    </source>
</evidence>